<dbReference type="PANTHER" id="PTHR40661">
    <property type="match status" value="1"/>
</dbReference>
<dbReference type="EMBL" id="VMNH01000009">
    <property type="protein sequence ID" value="TVO75118.1"/>
    <property type="molecule type" value="Genomic_DNA"/>
</dbReference>
<proteinExistence type="predicted"/>
<dbReference type="InterPro" id="IPR015927">
    <property type="entry name" value="Peptidase_S24_S26A/B/C"/>
</dbReference>
<keyword evidence="6" id="KW-1185">Reference proteome</keyword>
<dbReference type="SMART" id="SM00530">
    <property type="entry name" value="HTH_XRE"/>
    <property type="match status" value="1"/>
</dbReference>
<sequence>MKSNFLFVASGRKLLNNMFMSEIHEQMQRVEKLLAEKGMKKVDFAKQLGASTQSYNNWRKRGMPGSTLIKAAGILDVSPAWLDTGKIIDAQSVRDASGSYNVRNDPSGDDVLIPQYEDIALAAGHGSYIDNETATNALAFKRTWLNKKGYKENNLVVVFARGDSMSPRISDGDVLLVKTDENHNILDGKVYAINYAGEAKVKRLSKRFDGSVVVSSDNQTGHYRDEIISPEQIEQLNIIGRVVWIGGDM</sequence>
<evidence type="ECO:0000259" key="4">
    <source>
        <dbReference type="PROSITE" id="PS50943"/>
    </source>
</evidence>
<dbReference type="PANTHER" id="PTHR40661:SF3">
    <property type="entry name" value="FELS-1 PROPHAGE TRANSCRIPTIONAL REGULATOR"/>
    <property type="match status" value="1"/>
</dbReference>
<evidence type="ECO:0000313" key="6">
    <source>
        <dbReference type="Proteomes" id="UP000316649"/>
    </source>
</evidence>
<dbReference type="CDD" id="cd00093">
    <property type="entry name" value="HTH_XRE"/>
    <property type="match status" value="1"/>
</dbReference>
<comment type="caution">
    <text evidence="5">The sequence shown here is derived from an EMBL/GenBank/DDBJ whole genome shotgun (WGS) entry which is preliminary data.</text>
</comment>
<keyword evidence="2" id="KW-0238">DNA-binding</keyword>
<dbReference type="OrthoDB" id="9791537at2"/>
<organism evidence="5 6">
    <name type="scientific">Sedimenticola selenatireducens</name>
    <dbReference type="NCBI Taxonomy" id="191960"/>
    <lineage>
        <taxon>Bacteria</taxon>
        <taxon>Pseudomonadati</taxon>
        <taxon>Pseudomonadota</taxon>
        <taxon>Gammaproteobacteria</taxon>
        <taxon>Chromatiales</taxon>
        <taxon>Sedimenticolaceae</taxon>
        <taxon>Sedimenticola</taxon>
    </lineage>
</organism>
<dbReference type="InterPro" id="IPR039418">
    <property type="entry name" value="LexA-like"/>
</dbReference>
<dbReference type="PROSITE" id="PS50943">
    <property type="entry name" value="HTH_CROC1"/>
    <property type="match status" value="1"/>
</dbReference>
<dbReference type="Proteomes" id="UP000316649">
    <property type="component" value="Unassembled WGS sequence"/>
</dbReference>
<evidence type="ECO:0000256" key="3">
    <source>
        <dbReference type="ARBA" id="ARBA00023163"/>
    </source>
</evidence>
<dbReference type="Pfam" id="PF13443">
    <property type="entry name" value="HTH_26"/>
    <property type="match status" value="1"/>
</dbReference>
<reference evidence="5 6" key="1">
    <citation type="submission" date="2019-07" db="EMBL/GenBank/DDBJ databases">
        <title>The pathways for chlorine oxyanion respiration interact through the shared metabolite chlorate.</title>
        <authorList>
            <person name="Barnum T.P."/>
            <person name="Cheng Y."/>
            <person name="Hill K.A."/>
            <person name="Lucas L.N."/>
            <person name="Carlson H.K."/>
            <person name="Coates J.D."/>
        </authorList>
    </citation>
    <scope>NUCLEOTIDE SEQUENCE [LARGE SCALE GENOMIC DNA]</scope>
    <source>
        <strain evidence="5 6">BK-1</strain>
    </source>
</reference>
<dbReference type="RefSeq" id="WP_144358691.1">
    <property type="nucleotide sequence ID" value="NZ_VMNH01000009.1"/>
</dbReference>
<name>A0A557SCG9_9GAMM</name>
<dbReference type="Pfam" id="PF00717">
    <property type="entry name" value="Peptidase_S24"/>
    <property type="match status" value="1"/>
</dbReference>
<gene>
    <name evidence="5" type="ORF">FHP88_08885</name>
</gene>
<dbReference type="GO" id="GO:0003677">
    <property type="term" value="F:DNA binding"/>
    <property type="evidence" value="ECO:0007669"/>
    <property type="project" value="UniProtKB-KW"/>
</dbReference>
<dbReference type="InterPro" id="IPR010982">
    <property type="entry name" value="Lambda_DNA-bd_dom_sf"/>
</dbReference>
<dbReference type="SUPFAM" id="SSF51306">
    <property type="entry name" value="LexA/Signal peptidase"/>
    <property type="match status" value="1"/>
</dbReference>
<keyword evidence="1" id="KW-0805">Transcription regulation</keyword>
<keyword evidence="3" id="KW-0804">Transcription</keyword>
<dbReference type="InterPro" id="IPR036286">
    <property type="entry name" value="LexA/Signal_pep-like_sf"/>
</dbReference>
<dbReference type="Gene3D" id="1.10.260.40">
    <property type="entry name" value="lambda repressor-like DNA-binding domains"/>
    <property type="match status" value="1"/>
</dbReference>
<evidence type="ECO:0000313" key="5">
    <source>
        <dbReference type="EMBL" id="TVO75118.1"/>
    </source>
</evidence>
<accession>A0A557SCG9</accession>
<feature type="domain" description="HTH cro/C1-type" evidence="4">
    <location>
        <begin position="30"/>
        <end position="82"/>
    </location>
</feature>
<evidence type="ECO:0000256" key="2">
    <source>
        <dbReference type="ARBA" id="ARBA00023125"/>
    </source>
</evidence>
<dbReference type="Gene3D" id="2.10.109.10">
    <property type="entry name" value="Umud Fragment, subunit A"/>
    <property type="match status" value="1"/>
</dbReference>
<evidence type="ECO:0000256" key="1">
    <source>
        <dbReference type="ARBA" id="ARBA00023015"/>
    </source>
</evidence>
<dbReference type="SUPFAM" id="SSF47413">
    <property type="entry name" value="lambda repressor-like DNA-binding domains"/>
    <property type="match status" value="1"/>
</dbReference>
<dbReference type="CDD" id="cd06529">
    <property type="entry name" value="S24_LexA-like"/>
    <property type="match status" value="1"/>
</dbReference>
<protein>
    <submittedName>
        <fullName evidence="5">Helix-turn-helix transcriptional regulator</fullName>
    </submittedName>
</protein>
<dbReference type="AlphaFoldDB" id="A0A557SCG9"/>
<dbReference type="InterPro" id="IPR001387">
    <property type="entry name" value="Cro/C1-type_HTH"/>
</dbReference>